<dbReference type="AlphaFoldDB" id="A0A9P6CIM5"/>
<keyword evidence="3 6" id="KW-0479">Metal-binding</keyword>
<dbReference type="OrthoDB" id="2861623at2759"/>
<proteinExistence type="inferred from homology"/>
<comment type="caution">
    <text evidence="7">The sequence shown here is derived from an EMBL/GenBank/DDBJ whole genome shotgun (WGS) entry which is preliminary data.</text>
</comment>
<evidence type="ECO:0000256" key="2">
    <source>
        <dbReference type="ARBA" id="ARBA00006333"/>
    </source>
</evidence>
<dbReference type="PANTHER" id="PTHR35201:SF4">
    <property type="entry name" value="BETA-PINACENE SYNTHASE-RELATED"/>
    <property type="match status" value="1"/>
</dbReference>
<evidence type="ECO:0000256" key="6">
    <source>
        <dbReference type="RuleBase" id="RU366034"/>
    </source>
</evidence>
<evidence type="ECO:0000256" key="5">
    <source>
        <dbReference type="ARBA" id="ARBA00023239"/>
    </source>
</evidence>
<accession>A0A9P6CIM5</accession>
<evidence type="ECO:0000256" key="1">
    <source>
        <dbReference type="ARBA" id="ARBA00001946"/>
    </source>
</evidence>
<dbReference type="GO" id="GO:0008299">
    <property type="term" value="P:isoprenoid biosynthetic process"/>
    <property type="evidence" value="ECO:0007669"/>
    <property type="project" value="UniProtKB-ARBA"/>
</dbReference>
<reference evidence="7" key="1">
    <citation type="submission" date="2020-11" db="EMBL/GenBank/DDBJ databases">
        <authorList>
            <consortium name="DOE Joint Genome Institute"/>
            <person name="Ahrendt S."/>
            <person name="Riley R."/>
            <person name="Andreopoulos W."/>
            <person name="Labutti K."/>
            <person name="Pangilinan J."/>
            <person name="Ruiz-Duenas F.J."/>
            <person name="Barrasa J.M."/>
            <person name="Sanchez-Garcia M."/>
            <person name="Camarero S."/>
            <person name="Miyauchi S."/>
            <person name="Serrano A."/>
            <person name="Linde D."/>
            <person name="Babiker R."/>
            <person name="Drula E."/>
            <person name="Ayuso-Fernandez I."/>
            <person name="Pacheco R."/>
            <person name="Padilla G."/>
            <person name="Ferreira P."/>
            <person name="Barriuso J."/>
            <person name="Kellner H."/>
            <person name="Castanera R."/>
            <person name="Alfaro M."/>
            <person name="Ramirez L."/>
            <person name="Pisabarro A.G."/>
            <person name="Kuo A."/>
            <person name="Tritt A."/>
            <person name="Lipzen A."/>
            <person name="He G."/>
            <person name="Yan M."/>
            <person name="Ng V."/>
            <person name="Cullen D."/>
            <person name="Martin F."/>
            <person name="Rosso M.-N."/>
            <person name="Henrissat B."/>
            <person name="Hibbett D."/>
            <person name="Martinez A.T."/>
            <person name="Grigoriev I.V."/>
        </authorList>
    </citation>
    <scope>NUCLEOTIDE SEQUENCE</scope>
    <source>
        <strain evidence="7">CBS 247.69</strain>
    </source>
</reference>
<keyword evidence="8" id="KW-1185">Reference proteome</keyword>
<dbReference type="Gene3D" id="1.10.600.10">
    <property type="entry name" value="Farnesyl Diphosphate Synthase"/>
    <property type="match status" value="1"/>
</dbReference>
<dbReference type="PANTHER" id="PTHR35201">
    <property type="entry name" value="TERPENE SYNTHASE"/>
    <property type="match status" value="1"/>
</dbReference>
<comment type="similarity">
    <text evidence="2 6">Belongs to the terpene synthase family.</text>
</comment>
<evidence type="ECO:0000313" key="7">
    <source>
        <dbReference type="EMBL" id="KAF9467542.1"/>
    </source>
</evidence>
<dbReference type="SUPFAM" id="SSF48576">
    <property type="entry name" value="Terpenoid synthases"/>
    <property type="match status" value="1"/>
</dbReference>
<dbReference type="EMBL" id="MU150236">
    <property type="protein sequence ID" value="KAF9467542.1"/>
    <property type="molecule type" value="Genomic_DNA"/>
</dbReference>
<gene>
    <name evidence="7" type="ORF">BDZ94DRAFT_1248385</name>
</gene>
<dbReference type="GO" id="GO:0046872">
    <property type="term" value="F:metal ion binding"/>
    <property type="evidence" value="ECO:0007669"/>
    <property type="project" value="UniProtKB-KW"/>
</dbReference>
<dbReference type="Pfam" id="PF19086">
    <property type="entry name" value="Terpene_syn_C_2"/>
    <property type="match status" value="1"/>
</dbReference>
<sequence length="391" mass="43531">MSPSYQLPDLLSLSRPFELRTNQSCRTVTQASEAWLFALKGSELDNTLTRAELASLSSMKAGLLAALCFPGCDPPQLRFLTDFLTFLILSDQRVRHAKQLPDSGWSEGDVGDKNGFDLLNNHALFQYIIPQMKRLISRAPLDWDTRFTSSVVSYHSAQLQAISNRSNNIVPELEEYMKLRRDLSGLNMIFDLVELTEIAAFTVPDTNLSEKMETLKRLAADIISCSLDVVSFNADQAQGNPHNLITVLVTHKALSLQGAFTFAGALIKDMYGAFAAIEESLLDLGQPTPPQPNHSRLLTLFSPAWTWSPFPSASTPTSPTIPEQLKQQVDSTLSDLHSCVQALKDCVVGTVNWVYETELYFGKKGEEIRTFGWVFLNPKTDERELTVTPIP</sequence>
<dbReference type="InterPro" id="IPR034686">
    <property type="entry name" value="Terpene_cyclase-like_2"/>
</dbReference>
<evidence type="ECO:0000256" key="4">
    <source>
        <dbReference type="ARBA" id="ARBA00022842"/>
    </source>
</evidence>
<dbReference type="InterPro" id="IPR008949">
    <property type="entry name" value="Isoprenoid_synthase_dom_sf"/>
</dbReference>
<keyword evidence="4 6" id="KW-0460">Magnesium</keyword>
<dbReference type="EC" id="4.2.3.-" evidence="6"/>
<evidence type="ECO:0000313" key="8">
    <source>
        <dbReference type="Proteomes" id="UP000807353"/>
    </source>
</evidence>
<dbReference type="Proteomes" id="UP000807353">
    <property type="component" value="Unassembled WGS sequence"/>
</dbReference>
<name>A0A9P6CIM5_9AGAR</name>
<protein>
    <recommendedName>
        <fullName evidence="6">Terpene synthase</fullName>
        <ecNumber evidence="6">4.2.3.-</ecNumber>
    </recommendedName>
</protein>
<evidence type="ECO:0000256" key="3">
    <source>
        <dbReference type="ARBA" id="ARBA00022723"/>
    </source>
</evidence>
<organism evidence="7 8">
    <name type="scientific">Collybia nuda</name>
    <dbReference type="NCBI Taxonomy" id="64659"/>
    <lineage>
        <taxon>Eukaryota</taxon>
        <taxon>Fungi</taxon>
        <taxon>Dikarya</taxon>
        <taxon>Basidiomycota</taxon>
        <taxon>Agaricomycotina</taxon>
        <taxon>Agaricomycetes</taxon>
        <taxon>Agaricomycetidae</taxon>
        <taxon>Agaricales</taxon>
        <taxon>Tricholomatineae</taxon>
        <taxon>Clitocybaceae</taxon>
        <taxon>Collybia</taxon>
    </lineage>
</organism>
<comment type="cofactor">
    <cofactor evidence="1 6">
        <name>Mg(2+)</name>
        <dbReference type="ChEBI" id="CHEBI:18420"/>
    </cofactor>
</comment>
<keyword evidence="5 6" id="KW-0456">Lyase</keyword>
<dbReference type="GO" id="GO:0010333">
    <property type="term" value="F:terpene synthase activity"/>
    <property type="evidence" value="ECO:0007669"/>
    <property type="project" value="InterPro"/>
</dbReference>